<dbReference type="EMBL" id="JAGWCR010000006">
    <property type="protein sequence ID" value="MBS3649502.1"/>
    <property type="molecule type" value="Genomic_DNA"/>
</dbReference>
<keyword evidence="3 6" id="KW-0812">Transmembrane</keyword>
<feature type="transmembrane region" description="Helical" evidence="6">
    <location>
        <begin position="259"/>
        <end position="277"/>
    </location>
</feature>
<dbReference type="GO" id="GO:0055085">
    <property type="term" value="P:transmembrane transport"/>
    <property type="evidence" value="ECO:0007669"/>
    <property type="project" value="TreeGrafter"/>
</dbReference>
<proteinExistence type="inferred from homology"/>
<comment type="similarity">
    <text evidence="2">Belongs to the autoinducer-2 exporter (AI-2E) (TC 2.A.86) family.</text>
</comment>
<evidence type="ECO:0000256" key="3">
    <source>
        <dbReference type="ARBA" id="ARBA00022692"/>
    </source>
</evidence>
<accession>A0A942I2D6</accession>
<keyword evidence="4 6" id="KW-1133">Transmembrane helix</keyword>
<dbReference type="AlphaFoldDB" id="A0A942I2D6"/>
<feature type="transmembrane region" description="Helical" evidence="6">
    <location>
        <begin position="80"/>
        <end position="99"/>
    </location>
</feature>
<protein>
    <submittedName>
        <fullName evidence="7">AI-2E family transporter</fullName>
    </submittedName>
</protein>
<evidence type="ECO:0000313" key="8">
    <source>
        <dbReference type="Proteomes" id="UP000680348"/>
    </source>
</evidence>
<evidence type="ECO:0000256" key="6">
    <source>
        <dbReference type="SAM" id="Phobius"/>
    </source>
</evidence>
<keyword evidence="8" id="KW-1185">Reference proteome</keyword>
<keyword evidence="5 6" id="KW-0472">Membrane</keyword>
<evidence type="ECO:0000256" key="5">
    <source>
        <dbReference type="ARBA" id="ARBA00023136"/>
    </source>
</evidence>
<gene>
    <name evidence="7" type="ORF">KEU06_12870</name>
</gene>
<evidence type="ECO:0000313" key="7">
    <source>
        <dbReference type="EMBL" id="MBS3649502.1"/>
    </source>
</evidence>
<dbReference type="Proteomes" id="UP000680348">
    <property type="component" value="Unassembled WGS sequence"/>
</dbReference>
<evidence type="ECO:0000256" key="2">
    <source>
        <dbReference type="ARBA" id="ARBA00009773"/>
    </source>
</evidence>
<name>A0A942I2D6_9HYPH</name>
<feature type="transmembrane region" description="Helical" evidence="6">
    <location>
        <begin position="219"/>
        <end position="239"/>
    </location>
</feature>
<comment type="subcellular location">
    <subcellularLocation>
        <location evidence="1">Membrane</location>
        <topology evidence="1">Multi-pass membrane protein</topology>
    </subcellularLocation>
</comment>
<organism evidence="7 8">
    <name type="scientific">Pseudaminobacter soli</name>
    <name type="common">ex Zhang et al. 2022</name>
    <dbReference type="NCBI Taxonomy" id="2831468"/>
    <lineage>
        <taxon>Bacteria</taxon>
        <taxon>Pseudomonadati</taxon>
        <taxon>Pseudomonadota</taxon>
        <taxon>Alphaproteobacteria</taxon>
        <taxon>Hyphomicrobiales</taxon>
        <taxon>Phyllobacteriaceae</taxon>
        <taxon>Pseudaminobacter</taxon>
    </lineage>
</organism>
<feature type="transmembrane region" description="Helical" evidence="6">
    <location>
        <begin position="27"/>
        <end position="45"/>
    </location>
</feature>
<evidence type="ECO:0000256" key="4">
    <source>
        <dbReference type="ARBA" id="ARBA00022989"/>
    </source>
</evidence>
<dbReference type="InterPro" id="IPR002549">
    <property type="entry name" value="AI-2E-like"/>
</dbReference>
<dbReference type="RefSeq" id="WP_188255062.1">
    <property type="nucleotide sequence ID" value="NZ_JABVCF010000006.1"/>
</dbReference>
<dbReference type="PANTHER" id="PTHR21716:SF62">
    <property type="entry name" value="TRANSPORT PROTEIN YDBI-RELATED"/>
    <property type="match status" value="1"/>
</dbReference>
<reference evidence="7" key="1">
    <citation type="submission" date="2021-04" db="EMBL/GenBank/DDBJ databases">
        <title>Pseudaminobacter soli sp. nov., isolated from paddy soil contaminated by heavy metals.</title>
        <authorList>
            <person name="Zhang K."/>
        </authorList>
    </citation>
    <scope>NUCLEOTIDE SEQUENCE</scope>
    <source>
        <strain evidence="7">19-2017</strain>
    </source>
</reference>
<dbReference type="GO" id="GO:0016020">
    <property type="term" value="C:membrane"/>
    <property type="evidence" value="ECO:0007669"/>
    <property type="project" value="UniProtKB-SubCell"/>
</dbReference>
<feature type="transmembrane region" description="Helical" evidence="6">
    <location>
        <begin position="51"/>
        <end position="68"/>
    </location>
</feature>
<feature type="transmembrane region" description="Helical" evidence="6">
    <location>
        <begin position="165"/>
        <end position="185"/>
    </location>
</feature>
<feature type="transmembrane region" description="Helical" evidence="6">
    <location>
        <begin position="284"/>
        <end position="306"/>
    </location>
</feature>
<evidence type="ECO:0000256" key="1">
    <source>
        <dbReference type="ARBA" id="ARBA00004141"/>
    </source>
</evidence>
<sequence>MVTDPYREPASRQVSHLAYSSVRRRSSVSLILVALAAGAGLFLAWQVSRPLLLIFAGLLFGAFLDACTRGLAALVPLRRGWLLTIVCLVLALGAAWLVVWGGTNLIQQADSLVRLIGNELVDLRAELQAIGIGPPQDGEAPRTLGQILFPNPGALFGTAFSAFNLASSFLGSIVVVVFIGLFMAASPETYHRGVLSLVPRARRQRIGEVLNEMAGALRWWLVGQLAAGTLIAITTWVGLGLIGMPGALPLGLQAGLLNFIPYLGPVIAGVPIVLAAMAQGPTMVWWALGVYFAIQIVEGYVLTPLIQKRAVDVSPVLTLAAVMVFGALFGALGFALATPLVATLKVAVERLYIEDQLEKGELS</sequence>
<feature type="transmembrane region" description="Helical" evidence="6">
    <location>
        <begin position="318"/>
        <end position="342"/>
    </location>
</feature>
<dbReference type="PANTHER" id="PTHR21716">
    <property type="entry name" value="TRANSMEMBRANE PROTEIN"/>
    <property type="match status" value="1"/>
</dbReference>
<comment type="caution">
    <text evidence="7">The sequence shown here is derived from an EMBL/GenBank/DDBJ whole genome shotgun (WGS) entry which is preliminary data.</text>
</comment>
<dbReference type="Pfam" id="PF01594">
    <property type="entry name" value="AI-2E_transport"/>
    <property type="match status" value="1"/>
</dbReference>